<dbReference type="STRING" id="441103.TRN7648_02336"/>
<dbReference type="SUPFAM" id="SSF110857">
    <property type="entry name" value="Gamma-glutamyl cyclotransferase-like"/>
    <property type="match status" value="1"/>
</dbReference>
<organism evidence="1 2">
    <name type="scientific">Tropicibacter naphthalenivorans</name>
    <dbReference type="NCBI Taxonomy" id="441103"/>
    <lineage>
        <taxon>Bacteria</taxon>
        <taxon>Pseudomonadati</taxon>
        <taxon>Pseudomonadota</taxon>
        <taxon>Alphaproteobacteria</taxon>
        <taxon>Rhodobacterales</taxon>
        <taxon>Roseobacteraceae</taxon>
        <taxon>Tropicibacter</taxon>
    </lineage>
</organism>
<dbReference type="RefSeq" id="WP_058247797.1">
    <property type="nucleotide sequence ID" value="NZ_CYSE01000003.1"/>
</dbReference>
<dbReference type="InterPro" id="IPR036568">
    <property type="entry name" value="GGCT-like_sf"/>
</dbReference>
<gene>
    <name evidence="1" type="ORF">TRN7648_02336</name>
</gene>
<accession>A0A0P1GVS6</accession>
<dbReference type="EMBL" id="CYSE01000003">
    <property type="protein sequence ID" value="CUH79107.1"/>
    <property type="molecule type" value="Genomic_DNA"/>
</dbReference>
<evidence type="ECO:0000313" key="1">
    <source>
        <dbReference type="EMBL" id="CUH79107.1"/>
    </source>
</evidence>
<reference evidence="1 2" key="1">
    <citation type="submission" date="2015-09" db="EMBL/GenBank/DDBJ databases">
        <authorList>
            <consortium name="Swine Surveillance"/>
        </authorList>
    </citation>
    <scope>NUCLEOTIDE SEQUENCE [LARGE SCALE GENOMIC DNA]</scope>
    <source>
        <strain evidence="1 2">CECT 7648</strain>
    </source>
</reference>
<dbReference type="OrthoDB" id="5567366at2"/>
<dbReference type="CDD" id="cd06661">
    <property type="entry name" value="GGCT_like"/>
    <property type="match status" value="1"/>
</dbReference>
<protein>
    <recommendedName>
        <fullName evidence="3">Gamma-glutamylcyclotransferase AIG2-like domain-containing protein</fullName>
    </recommendedName>
</protein>
<evidence type="ECO:0000313" key="2">
    <source>
        <dbReference type="Proteomes" id="UP000054935"/>
    </source>
</evidence>
<sequence length="186" mass="20597">MTDTYFFGYGSLVNRLTHGYTPAHTARLRGWRRAWRAVPERDLCFLTAIPDPKAEILGLIAPVGADGWAALDTREAAYERHDATRAIAHDSAAAHIAVYAIAPGRISLPTDRNPILLSYLDVVIQGYLTEFGPEGVAHFVETTSGWDAPILNDRAKPLYPRAQSLTQDERRMVDDILTRLGSKVLV</sequence>
<proteinExistence type="predicted"/>
<dbReference type="Gene3D" id="3.10.490.10">
    <property type="entry name" value="Gamma-glutamyl cyclotransferase-like"/>
    <property type="match status" value="1"/>
</dbReference>
<evidence type="ECO:0008006" key="3">
    <source>
        <dbReference type="Google" id="ProtNLM"/>
    </source>
</evidence>
<keyword evidence="2" id="KW-1185">Reference proteome</keyword>
<dbReference type="AlphaFoldDB" id="A0A0P1GVS6"/>
<name>A0A0P1GVS6_9RHOB</name>
<dbReference type="Proteomes" id="UP000054935">
    <property type="component" value="Unassembled WGS sequence"/>
</dbReference>
<dbReference type="InterPro" id="IPR013024">
    <property type="entry name" value="GGCT-like"/>
</dbReference>